<organism evidence="2 3">
    <name type="scientific">Burkholderia mayonis</name>
    <dbReference type="NCBI Taxonomy" id="1385591"/>
    <lineage>
        <taxon>Bacteria</taxon>
        <taxon>Pseudomonadati</taxon>
        <taxon>Pseudomonadota</taxon>
        <taxon>Betaproteobacteria</taxon>
        <taxon>Burkholderiales</taxon>
        <taxon>Burkholderiaceae</taxon>
        <taxon>Burkholderia</taxon>
        <taxon>pseudomallei group</taxon>
    </lineage>
</organism>
<evidence type="ECO:0000256" key="1">
    <source>
        <dbReference type="SAM" id="MobiDB-lite"/>
    </source>
</evidence>
<dbReference type="EMBL" id="CP013389">
    <property type="protein sequence ID" value="AOJ10370.1"/>
    <property type="molecule type" value="Genomic_DNA"/>
</dbReference>
<accession>A0A1B4G381</accession>
<evidence type="ECO:0000313" key="3">
    <source>
        <dbReference type="Proteomes" id="UP000067711"/>
    </source>
</evidence>
<evidence type="ECO:0000313" key="2">
    <source>
        <dbReference type="EMBL" id="AOJ10370.1"/>
    </source>
</evidence>
<reference evidence="2 3" key="1">
    <citation type="submission" date="2015-12" db="EMBL/GenBank/DDBJ databases">
        <title>Diversity of Burkholderia near neighbor genomes.</title>
        <authorList>
            <person name="Sahl J."/>
            <person name="Wagner D."/>
            <person name="Keim P."/>
        </authorList>
    </citation>
    <scope>NUCLEOTIDE SEQUENCE [LARGE SCALE GENOMIC DNA]</scope>
    <source>
        <strain evidence="2 3">BDU8</strain>
    </source>
</reference>
<name>A0A1B4G381_9BURK</name>
<proteinExistence type="predicted"/>
<gene>
    <name evidence="2" type="ORF">WS71_24490</name>
</gene>
<dbReference type="AlphaFoldDB" id="A0A1B4G381"/>
<dbReference type="Proteomes" id="UP000067711">
    <property type="component" value="Chromosome 1"/>
</dbReference>
<evidence type="ECO:0008006" key="4">
    <source>
        <dbReference type="Google" id="ProtNLM"/>
    </source>
</evidence>
<sequence>MADAPADARPTDDALWDQTERDNHQKWADKLANAIADHFNVDIGEHSSMNNPWSEAFDAISNAEVSAPADAGEAMTDAARDVLAERRRQVEAEGWTPQHDDEHDMGEMAHVAAWYSIDPMMRDALDERGLGFWPWAQEWWKPTTPRRDLVKAGALILAEIERLDRAARTQGDSHE</sequence>
<protein>
    <recommendedName>
        <fullName evidence="4">Phage protein</fullName>
    </recommendedName>
</protein>
<feature type="region of interest" description="Disordered" evidence="1">
    <location>
        <begin position="1"/>
        <end position="24"/>
    </location>
</feature>